<organism evidence="1">
    <name type="scientific">Siphoviridae sp. ctCIv11</name>
    <dbReference type="NCBI Taxonomy" id="2827806"/>
    <lineage>
        <taxon>Viruses</taxon>
        <taxon>Duplodnaviria</taxon>
        <taxon>Heunggongvirae</taxon>
        <taxon>Uroviricota</taxon>
        <taxon>Caudoviricetes</taxon>
    </lineage>
</organism>
<protein>
    <submittedName>
        <fullName evidence="1">Uncharacterized protein</fullName>
    </submittedName>
</protein>
<sequence>MLPLSFTLKVRSKSAKSRGFQQIKIMGTTQSLPTKGVEKEYIMAKNQINFSKMSKEATAQLNTFKDSALAIATEDLRYKAEMKPLKAQLENILANRQNDLNNGLSVEEVAAKFPRIEVDNAIRKAETAHNAIIEPLNKNMKETYKFVPDNMHSAYVKKIDEHKRGDFLEAIKQFLVNLGIENCSQAQISKLAENMSDMFGAKYATSKKIVNDGVMHTSINKAAFNKLFMAVFCDMYIK</sequence>
<proteinExistence type="predicted"/>
<name>A0A8S5S1S9_9CAUD</name>
<dbReference type="EMBL" id="BK032513">
    <property type="protein sequence ID" value="DAF44889.1"/>
    <property type="molecule type" value="Genomic_DNA"/>
</dbReference>
<reference evidence="1" key="1">
    <citation type="journal article" date="2021" name="Proc. Natl. Acad. Sci. U.S.A.">
        <title>A Catalog of Tens of Thousands of Viruses from Human Metagenomes Reveals Hidden Associations with Chronic Diseases.</title>
        <authorList>
            <person name="Tisza M.J."/>
            <person name="Buck C.B."/>
        </authorList>
    </citation>
    <scope>NUCLEOTIDE SEQUENCE</scope>
    <source>
        <strain evidence="1">CtCIv11</strain>
    </source>
</reference>
<evidence type="ECO:0000313" key="1">
    <source>
        <dbReference type="EMBL" id="DAF44889.1"/>
    </source>
</evidence>
<accession>A0A8S5S1S9</accession>